<name>A0ABD1MCM9_9FABA</name>
<comment type="caution">
    <text evidence="1">The sequence shown here is derived from an EMBL/GenBank/DDBJ whole genome shotgun (WGS) entry which is preliminary data.</text>
</comment>
<accession>A0ABD1MCM9</accession>
<dbReference type="AlphaFoldDB" id="A0ABD1MCM9"/>
<evidence type="ECO:0000313" key="1">
    <source>
        <dbReference type="EMBL" id="KAL2333553.1"/>
    </source>
</evidence>
<evidence type="ECO:0000313" key="2">
    <source>
        <dbReference type="Proteomes" id="UP001603857"/>
    </source>
</evidence>
<dbReference type="EMBL" id="JBGMDY010000005">
    <property type="protein sequence ID" value="KAL2333553.1"/>
    <property type="molecule type" value="Genomic_DNA"/>
</dbReference>
<protein>
    <submittedName>
        <fullName evidence="1">Uncharacterized protein</fullName>
    </submittedName>
</protein>
<dbReference type="Proteomes" id="UP001603857">
    <property type="component" value="Unassembled WGS sequence"/>
</dbReference>
<organism evidence="1 2">
    <name type="scientific">Flemingia macrophylla</name>
    <dbReference type="NCBI Taxonomy" id="520843"/>
    <lineage>
        <taxon>Eukaryota</taxon>
        <taxon>Viridiplantae</taxon>
        <taxon>Streptophyta</taxon>
        <taxon>Embryophyta</taxon>
        <taxon>Tracheophyta</taxon>
        <taxon>Spermatophyta</taxon>
        <taxon>Magnoliopsida</taxon>
        <taxon>eudicotyledons</taxon>
        <taxon>Gunneridae</taxon>
        <taxon>Pentapetalae</taxon>
        <taxon>rosids</taxon>
        <taxon>fabids</taxon>
        <taxon>Fabales</taxon>
        <taxon>Fabaceae</taxon>
        <taxon>Papilionoideae</taxon>
        <taxon>50 kb inversion clade</taxon>
        <taxon>NPAAA clade</taxon>
        <taxon>indigoferoid/millettioid clade</taxon>
        <taxon>Phaseoleae</taxon>
        <taxon>Flemingia</taxon>
    </lineage>
</organism>
<keyword evidence="2" id="KW-1185">Reference proteome</keyword>
<proteinExistence type="predicted"/>
<reference evidence="1 2" key="1">
    <citation type="submission" date="2024-08" db="EMBL/GenBank/DDBJ databases">
        <title>Insights into the chromosomal genome structure of Flemingia macrophylla.</title>
        <authorList>
            <person name="Ding Y."/>
            <person name="Zhao Y."/>
            <person name="Bi W."/>
            <person name="Wu M."/>
            <person name="Zhao G."/>
            <person name="Gong Y."/>
            <person name="Li W."/>
            <person name="Zhang P."/>
        </authorList>
    </citation>
    <scope>NUCLEOTIDE SEQUENCE [LARGE SCALE GENOMIC DNA]</scope>
    <source>
        <strain evidence="1">DYQJB</strain>
        <tissue evidence="1">Leaf</tissue>
    </source>
</reference>
<sequence>MPPKPTKEADDAIQQMNEGFSALQNYFEAQQMQYSHFSLLYPLSLYVKSVEKKPSRVASQGHSTYVEPQLQPSKLAQLGAPTISLTSSVPIAQILVTLLVPQLYTIPHKTNRSNKSVCHGTLNLMSHALSQGHSTFVVPSLQPSKEAQPYASIITIIPLLAFTTQNTVSALDPPSYKMPQNAKYSNKRVCLSISNYVPRASSRRHSAPMELQEKYLKATRSCALIVTFIPPSNTTS</sequence>
<gene>
    <name evidence="1" type="ORF">Fmac_014766</name>
</gene>